<dbReference type="Proteomes" id="UP000236732">
    <property type="component" value="Unassembled WGS sequence"/>
</dbReference>
<keyword evidence="4" id="KW-1185">Reference proteome</keyword>
<evidence type="ECO:0000259" key="1">
    <source>
        <dbReference type="Pfam" id="PF14742"/>
    </source>
</evidence>
<evidence type="ECO:0000313" key="3">
    <source>
        <dbReference type="EMBL" id="SEG87892.1"/>
    </source>
</evidence>
<protein>
    <submittedName>
        <fullName evidence="3">Glycogen debranching enzyme (Alpha-1,6-glucosidase)</fullName>
    </submittedName>
</protein>
<dbReference type="InterPro" id="IPR008928">
    <property type="entry name" value="6-hairpin_glycosidase_sf"/>
</dbReference>
<feature type="domain" description="Mannosylglycerate hydrolase MGH1-like glycoside hydrolase" evidence="2">
    <location>
        <begin position="444"/>
        <end position="599"/>
    </location>
</feature>
<dbReference type="InterPro" id="IPR012341">
    <property type="entry name" value="6hp_glycosidase-like_sf"/>
</dbReference>
<dbReference type="EMBL" id="FNVT01000006">
    <property type="protein sequence ID" value="SEG87892.1"/>
    <property type="molecule type" value="Genomic_DNA"/>
</dbReference>
<reference evidence="3 4" key="1">
    <citation type="submission" date="2016-10" db="EMBL/GenBank/DDBJ databases">
        <authorList>
            <person name="de Groot N.N."/>
        </authorList>
    </citation>
    <scope>NUCLEOTIDE SEQUENCE [LARGE SCALE GENOMIC DNA]</scope>
    <source>
        <strain evidence="3 4">CGMCC 4.7037</strain>
    </source>
</reference>
<dbReference type="GO" id="GO:0005975">
    <property type="term" value="P:carbohydrate metabolic process"/>
    <property type="evidence" value="ECO:0007669"/>
    <property type="project" value="InterPro"/>
</dbReference>
<evidence type="ECO:0000313" key="4">
    <source>
        <dbReference type="Proteomes" id="UP000236732"/>
    </source>
</evidence>
<dbReference type="InterPro" id="IPR054491">
    <property type="entry name" value="MGH1-like_GH"/>
</dbReference>
<feature type="domain" description="Putative glycogen debranching enzyme N-terminal" evidence="1">
    <location>
        <begin position="27"/>
        <end position="209"/>
    </location>
</feature>
<dbReference type="AlphaFoldDB" id="A0A1H6DRC4"/>
<dbReference type="Pfam" id="PF14742">
    <property type="entry name" value="GDE_N_bis"/>
    <property type="match status" value="1"/>
</dbReference>
<dbReference type="SUPFAM" id="SSF48208">
    <property type="entry name" value="Six-hairpin glycosidases"/>
    <property type="match status" value="1"/>
</dbReference>
<accession>A0A1H6DRC4</accession>
<dbReference type="Gene3D" id="1.50.10.10">
    <property type="match status" value="1"/>
</dbReference>
<evidence type="ECO:0000259" key="2">
    <source>
        <dbReference type="Pfam" id="PF22422"/>
    </source>
</evidence>
<name>A0A1H6DRC4_9ACTN</name>
<dbReference type="Pfam" id="PF22422">
    <property type="entry name" value="MGH1-like_GH"/>
    <property type="match status" value="1"/>
</dbReference>
<organism evidence="3 4">
    <name type="scientific">Nonomuraea solani</name>
    <dbReference type="NCBI Taxonomy" id="1144553"/>
    <lineage>
        <taxon>Bacteria</taxon>
        <taxon>Bacillati</taxon>
        <taxon>Actinomycetota</taxon>
        <taxon>Actinomycetes</taxon>
        <taxon>Streptosporangiales</taxon>
        <taxon>Streptosporangiaceae</taxon>
        <taxon>Nonomuraea</taxon>
    </lineage>
</organism>
<dbReference type="InterPro" id="IPR032856">
    <property type="entry name" value="GDE_N_bis"/>
</dbReference>
<gene>
    <name evidence="3" type="ORF">SAMN05444920_106149</name>
</gene>
<sequence>MGSSKGAVMSDWTFEGQPEALGDTVTLVEGGSFCLSRRDGDIVPGGALGVYHADTRLLSRWVLRVDGHPVEPVQTISTAPYQATFVGRGRPRPGAAESTLLVVRDRYVGGGLREDLLLRNMSQEPVGCVVAVHVAADLADLFEVKGERVHPAADVEIRPCESGLEVFSACRARGARVQVEPPGTPVEATPGLLCFSLVIPPRDEWRTTLVVNPIIEGVESAAWFPADHSVEHAGPARRLAAWTRDSPEVRSSNPGLVEIMRRSREDLGSLRLFDPGHPDEPPAIAAGAPWFMTLFGRDSLLTSWMALPLDQSLALGTLFRLARLQGVKVDPLSEEEPGKIMHEVRFGIQGDSPYRREAYYGSVDATPLFVMLLGELRQWGLHAKAVEELLPHADAALNWIDEYGGHDGFLWYRRKTDRGLANQGWKDSHDGVTFRDGTIARAPIALAEAQGYAYAAYLARAHLAHEREDDETERRCVHRAHELRQAFNERFWLPEHGYYAMGLDGEGRPIDGLGSNMGHCLWSGIIEEDRADQVAACLMSPEMFTGFGVRTLASSMGAYNPMSYHNGSVWPHDNAIVAAGLMRYGFVEESQRVATALLDAGRAFCGRLPELFCGFDRSEFAQPIPYPTSCSPQAWAAAAPIHLMRTLLRLDPWVPYGKLWLVPALPPGFGDLEIDNLPIAGGRVSVRVRDDGRTPVVSCLPEGIELHTEPRPPCSGVSDRTDGLAAS</sequence>
<proteinExistence type="predicted"/>